<feature type="compositionally biased region" description="Basic and acidic residues" evidence="1">
    <location>
        <begin position="156"/>
        <end position="171"/>
    </location>
</feature>
<feature type="region of interest" description="Disordered" evidence="1">
    <location>
        <begin position="142"/>
        <end position="188"/>
    </location>
</feature>
<evidence type="ECO:0000256" key="1">
    <source>
        <dbReference type="SAM" id="MobiDB-lite"/>
    </source>
</evidence>
<gene>
    <name evidence="3" type="ORF">KP509_21G017600</name>
</gene>
<dbReference type="AlphaFoldDB" id="A0A8T2S9T9"/>
<comment type="caution">
    <text evidence="3">The sequence shown here is derived from an EMBL/GenBank/DDBJ whole genome shotgun (WGS) entry which is preliminary data.</text>
</comment>
<feature type="signal peptide" evidence="2">
    <location>
        <begin position="1"/>
        <end position="28"/>
    </location>
</feature>
<feature type="chain" id="PRO_5035834549" evidence="2">
    <location>
        <begin position="29"/>
        <end position="188"/>
    </location>
</feature>
<evidence type="ECO:0000256" key="2">
    <source>
        <dbReference type="SAM" id="SignalP"/>
    </source>
</evidence>
<proteinExistence type="predicted"/>
<keyword evidence="4" id="KW-1185">Reference proteome</keyword>
<evidence type="ECO:0000313" key="3">
    <source>
        <dbReference type="EMBL" id="KAH7314716.1"/>
    </source>
</evidence>
<protein>
    <submittedName>
        <fullName evidence="3">Uncharacterized protein</fullName>
    </submittedName>
</protein>
<accession>A0A8T2S9T9</accession>
<organism evidence="3 4">
    <name type="scientific">Ceratopteris richardii</name>
    <name type="common">Triangle waterfern</name>
    <dbReference type="NCBI Taxonomy" id="49495"/>
    <lineage>
        <taxon>Eukaryota</taxon>
        <taxon>Viridiplantae</taxon>
        <taxon>Streptophyta</taxon>
        <taxon>Embryophyta</taxon>
        <taxon>Tracheophyta</taxon>
        <taxon>Polypodiopsida</taxon>
        <taxon>Polypodiidae</taxon>
        <taxon>Polypodiales</taxon>
        <taxon>Pteridineae</taxon>
        <taxon>Pteridaceae</taxon>
        <taxon>Parkerioideae</taxon>
        <taxon>Ceratopteris</taxon>
    </lineage>
</organism>
<dbReference type="Proteomes" id="UP000825935">
    <property type="component" value="Chromosome 21"/>
</dbReference>
<evidence type="ECO:0000313" key="4">
    <source>
        <dbReference type="Proteomes" id="UP000825935"/>
    </source>
</evidence>
<keyword evidence="2" id="KW-0732">Signal</keyword>
<name>A0A8T2S9T9_CERRI</name>
<reference evidence="3" key="1">
    <citation type="submission" date="2021-08" db="EMBL/GenBank/DDBJ databases">
        <title>WGS assembly of Ceratopteris richardii.</title>
        <authorList>
            <person name="Marchant D.B."/>
            <person name="Chen G."/>
            <person name="Jenkins J."/>
            <person name="Shu S."/>
            <person name="Leebens-Mack J."/>
            <person name="Grimwood J."/>
            <person name="Schmutz J."/>
            <person name="Soltis P."/>
            <person name="Soltis D."/>
            <person name="Chen Z.-H."/>
        </authorList>
    </citation>
    <scope>NUCLEOTIDE SEQUENCE</scope>
    <source>
        <strain evidence="3">Whitten #5841</strain>
        <tissue evidence="3">Leaf</tissue>
    </source>
</reference>
<dbReference type="EMBL" id="CM035426">
    <property type="protein sequence ID" value="KAH7314716.1"/>
    <property type="molecule type" value="Genomic_DNA"/>
</dbReference>
<sequence length="188" mass="20552">MALSCQSLFLLQLSFGFLLMLAGLSTLARSLSSTGTPLQTYFPAGDLRLGSAEHAQLDAFYIRAGGSQWTRPKAEETPNGLVSFVRMILPKVVETAVKMSGTANAVSEHRQHEGVSDYKKCASEKAMGGLGGSSRREVKKLWEEVTGRSYPSKESGGAEERERRWEAEKRLVPSGPDPLHHSSRPFTP</sequence>